<organism evidence="10 11">
    <name type="scientific">Parasulfitobacter algicola</name>
    <dbReference type="NCBI Taxonomy" id="2614809"/>
    <lineage>
        <taxon>Bacteria</taxon>
        <taxon>Pseudomonadati</taxon>
        <taxon>Pseudomonadota</taxon>
        <taxon>Alphaproteobacteria</taxon>
        <taxon>Rhodobacterales</taxon>
        <taxon>Roseobacteraceae</taxon>
        <taxon>Parasulfitobacter</taxon>
    </lineage>
</organism>
<keyword evidence="6 8" id="KW-1133">Transmembrane helix</keyword>
<dbReference type="Gene3D" id="1.10.3720.10">
    <property type="entry name" value="MetI-like"/>
    <property type="match status" value="2"/>
</dbReference>
<keyword evidence="11" id="KW-1185">Reference proteome</keyword>
<evidence type="ECO:0000256" key="8">
    <source>
        <dbReference type="RuleBase" id="RU363032"/>
    </source>
</evidence>
<comment type="subcellular location">
    <subcellularLocation>
        <location evidence="1">Cell inner membrane</location>
        <topology evidence="1">Multi-pass membrane protein</topology>
    </subcellularLocation>
    <subcellularLocation>
        <location evidence="8">Cell membrane</location>
        <topology evidence="8">Multi-pass membrane protein</topology>
    </subcellularLocation>
</comment>
<dbReference type="CDD" id="cd06261">
    <property type="entry name" value="TM_PBP2"/>
    <property type="match status" value="2"/>
</dbReference>
<comment type="caution">
    <text evidence="10">The sequence shown here is derived from an EMBL/GenBank/DDBJ whole genome shotgun (WGS) entry which is preliminary data.</text>
</comment>
<feature type="transmembrane region" description="Helical" evidence="8">
    <location>
        <begin position="406"/>
        <end position="431"/>
    </location>
</feature>
<dbReference type="RefSeq" id="WP_174137713.1">
    <property type="nucleotide sequence ID" value="NZ_JABUFE010000004.1"/>
</dbReference>
<dbReference type="InterPro" id="IPR000515">
    <property type="entry name" value="MetI-like"/>
</dbReference>
<feature type="transmembrane region" description="Helical" evidence="8">
    <location>
        <begin position="151"/>
        <end position="179"/>
    </location>
</feature>
<feature type="transmembrane region" description="Helical" evidence="8">
    <location>
        <begin position="257"/>
        <end position="276"/>
    </location>
</feature>
<gene>
    <name evidence="10" type="ORF">HRQ87_09675</name>
</gene>
<evidence type="ECO:0000313" key="10">
    <source>
        <dbReference type="EMBL" id="NSX55069.1"/>
    </source>
</evidence>
<reference evidence="10 11" key="1">
    <citation type="submission" date="2020-06" db="EMBL/GenBank/DDBJ databases">
        <title>Sulfitobacter algicola sp. nov., isolated from green algae.</title>
        <authorList>
            <person name="Wang C."/>
        </authorList>
    </citation>
    <scope>NUCLEOTIDE SEQUENCE [LARGE SCALE GENOMIC DNA]</scope>
    <source>
        <strain evidence="10 11">1151</strain>
    </source>
</reference>
<keyword evidence="3" id="KW-1003">Cell membrane</keyword>
<feature type="transmembrane region" description="Helical" evidence="8">
    <location>
        <begin position="523"/>
        <end position="542"/>
    </location>
</feature>
<dbReference type="SUPFAM" id="SSF161098">
    <property type="entry name" value="MetI-like"/>
    <property type="match status" value="2"/>
</dbReference>
<feature type="transmembrane region" description="Helical" evidence="8">
    <location>
        <begin position="549"/>
        <end position="568"/>
    </location>
</feature>
<feature type="transmembrane region" description="Helical" evidence="8">
    <location>
        <begin position="200"/>
        <end position="225"/>
    </location>
</feature>
<dbReference type="Pfam" id="PF00528">
    <property type="entry name" value="BPD_transp_1"/>
    <property type="match status" value="2"/>
</dbReference>
<feature type="domain" description="ABC transmembrane type-1" evidence="9">
    <location>
        <begin position="70"/>
        <end position="277"/>
    </location>
</feature>
<comment type="similarity">
    <text evidence="8">Belongs to the binding-protein-dependent transport system permease family.</text>
</comment>
<dbReference type="PANTHER" id="PTHR43357">
    <property type="entry name" value="INNER MEMBRANE ABC TRANSPORTER PERMEASE PROTEIN YDCV"/>
    <property type="match status" value="1"/>
</dbReference>
<evidence type="ECO:0000256" key="2">
    <source>
        <dbReference type="ARBA" id="ARBA00022448"/>
    </source>
</evidence>
<name>A0ABX2IQC8_9RHOB</name>
<feature type="transmembrane region" description="Helical" evidence="8">
    <location>
        <begin position="20"/>
        <end position="38"/>
    </location>
</feature>
<feature type="domain" description="ABC transmembrane type-1" evidence="9">
    <location>
        <begin position="374"/>
        <end position="568"/>
    </location>
</feature>
<evidence type="ECO:0000256" key="4">
    <source>
        <dbReference type="ARBA" id="ARBA00022519"/>
    </source>
</evidence>
<feature type="transmembrane region" description="Helical" evidence="8">
    <location>
        <begin position="307"/>
        <end position="330"/>
    </location>
</feature>
<accession>A0ABX2IQC8</accession>
<evidence type="ECO:0000256" key="7">
    <source>
        <dbReference type="ARBA" id="ARBA00023136"/>
    </source>
</evidence>
<keyword evidence="4" id="KW-0997">Cell inner membrane</keyword>
<dbReference type="Proteomes" id="UP000777935">
    <property type="component" value="Unassembled WGS sequence"/>
</dbReference>
<protein>
    <submittedName>
        <fullName evidence="10">Iron ABC transporter permease</fullName>
    </submittedName>
</protein>
<feature type="transmembrane region" description="Helical" evidence="8">
    <location>
        <begin position="443"/>
        <end position="460"/>
    </location>
</feature>
<evidence type="ECO:0000256" key="3">
    <source>
        <dbReference type="ARBA" id="ARBA00022475"/>
    </source>
</evidence>
<sequence length="581" mass="61634">MADATLNIQGKRVLFRPGTVLKLSVLIILILLIVLPLLRTVLFTLQPDTIKAWSDVLGSRLSKNLFYKPLTNTLLIGVVVSTGCVLIGGFLAWLVVMTNVPFRKTIGVMATLPFMIPSFAAALAWGTLFRNDRVGGQVGFLQGSGLDIPDWLAWGIVPTLIVLTLHYFSLAFTIIAAALATVNSDLVEAAQIAGAKGRKILMGVILPVTTPALVAAGSLCFAGAVSNFATPALLGLPVRMQTLSTRLFGMIEVGQVGRGYVIGIMLVIISGIFLWAGNRAISGRRSYATITGKGGRAKRFDLRGARWPLFAIAMTILTASTVVPVIVLFASSFAPSSSDLFANWTAHYWIGQSTPNIAQGTAGIVHNPDILRALGVTLSLGLAVAFTGMIIGLLTAYTLARYREGVISAAITQISFLPLLVPGIAFGAAYIAYLGAPIGPFPALYGTFALLVIAATAYLLPFSVQTGRAVIQQVGGELEESARITGAGFVKRMTAITMPLAVRGLAAGSILIFVKIIRDLSLVVLLFTPTMPVLSVVAYRYASEGFGQFANAITVVILSLSIVTTLIANRLQSKSQPWLNN</sequence>
<dbReference type="PANTHER" id="PTHR43357:SF3">
    <property type="entry name" value="FE(3+)-TRANSPORT SYSTEM PERMEASE PROTEIN FBPB 2"/>
    <property type="match status" value="1"/>
</dbReference>
<evidence type="ECO:0000313" key="11">
    <source>
        <dbReference type="Proteomes" id="UP000777935"/>
    </source>
</evidence>
<keyword evidence="7 8" id="KW-0472">Membrane</keyword>
<evidence type="ECO:0000256" key="6">
    <source>
        <dbReference type="ARBA" id="ARBA00022989"/>
    </source>
</evidence>
<feature type="transmembrane region" description="Helical" evidence="8">
    <location>
        <begin position="370"/>
        <end position="394"/>
    </location>
</feature>
<feature type="transmembrane region" description="Helical" evidence="8">
    <location>
        <begin position="108"/>
        <end position="131"/>
    </location>
</feature>
<keyword evidence="2 8" id="KW-0813">Transport</keyword>
<proteinExistence type="inferred from homology"/>
<dbReference type="InterPro" id="IPR035906">
    <property type="entry name" value="MetI-like_sf"/>
</dbReference>
<evidence type="ECO:0000256" key="1">
    <source>
        <dbReference type="ARBA" id="ARBA00004429"/>
    </source>
</evidence>
<dbReference type="PROSITE" id="PS50928">
    <property type="entry name" value="ABC_TM1"/>
    <property type="match status" value="2"/>
</dbReference>
<evidence type="ECO:0000259" key="9">
    <source>
        <dbReference type="PROSITE" id="PS50928"/>
    </source>
</evidence>
<keyword evidence="5 8" id="KW-0812">Transmembrane</keyword>
<dbReference type="EMBL" id="JABUFE010000004">
    <property type="protein sequence ID" value="NSX55069.1"/>
    <property type="molecule type" value="Genomic_DNA"/>
</dbReference>
<evidence type="ECO:0000256" key="5">
    <source>
        <dbReference type="ARBA" id="ARBA00022692"/>
    </source>
</evidence>
<feature type="transmembrane region" description="Helical" evidence="8">
    <location>
        <begin position="74"/>
        <end position="96"/>
    </location>
</feature>